<dbReference type="Proteomes" id="UP001139646">
    <property type="component" value="Unassembled WGS sequence"/>
</dbReference>
<protein>
    <submittedName>
        <fullName evidence="1">Uncharacterized protein</fullName>
    </submittedName>
</protein>
<proteinExistence type="predicted"/>
<evidence type="ECO:0000313" key="1">
    <source>
        <dbReference type="EMBL" id="MCI2285325.1"/>
    </source>
</evidence>
<dbReference type="RefSeq" id="WP_242288179.1">
    <property type="nucleotide sequence ID" value="NZ_JAKKSL010000004.1"/>
</dbReference>
<gene>
    <name evidence="1" type="ORF">L3081_20475</name>
</gene>
<keyword evidence="2" id="KW-1185">Reference proteome</keyword>
<organism evidence="1 2">
    <name type="scientific">Colwellia maritima</name>
    <dbReference type="NCBI Taxonomy" id="2912588"/>
    <lineage>
        <taxon>Bacteria</taxon>
        <taxon>Pseudomonadati</taxon>
        <taxon>Pseudomonadota</taxon>
        <taxon>Gammaproteobacteria</taxon>
        <taxon>Alteromonadales</taxon>
        <taxon>Colwelliaceae</taxon>
        <taxon>Colwellia</taxon>
    </lineage>
</organism>
<reference evidence="1" key="1">
    <citation type="submission" date="2022-01" db="EMBL/GenBank/DDBJ databases">
        <title>Colwellia maritima, isolated from seawater.</title>
        <authorList>
            <person name="Kristyanto S."/>
            <person name="Jung J."/>
            <person name="Jeon C.O."/>
        </authorList>
    </citation>
    <scope>NUCLEOTIDE SEQUENCE</scope>
    <source>
        <strain evidence="1">MSW7</strain>
    </source>
</reference>
<sequence length="74" mass="8551">MTLYSWFSRIQKEPNSKTIHNELSKASQSVQYIDNYTMWPTATIKPDAKLIPPTYSNVDEAPIQPQQPIIDLTR</sequence>
<name>A0ABS9X4Z5_9GAMM</name>
<accession>A0ABS9X4Z5</accession>
<evidence type="ECO:0000313" key="2">
    <source>
        <dbReference type="Proteomes" id="UP001139646"/>
    </source>
</evidence>
<comment type="caution">
    <text evidence="1">The sequence shown here is derived from an EMBL/GenBank/DDBJ whole genome shotgun (WGS) entry which is preliminary data.</text>
</comment>
<dbReference type="EMBL" id="JAKKSL010000004">
    <property type="protein sequence ID" value="MCI2285325.1"/>
    <property type="molecule type" value="Genomic_DNA"/>
</dbReference>